<evidence type="ECO:0000313" key="9">
    <source>
        <dbReference type="EMBL" id="MFG3819248.1"/>
    </source>
</evidence>
<proteinExistence type="inferred from homology"/>
<feature type="domain" description="Flavodoxin-like" evidence="8">
    <location>
        <begin position="267"/>
        <end position="405"/>
    </location>
</feature>
<dbReference type="PROSITE" id="PS50902">
    <property type="entry name" value="FLAVODOXIN_LIKE"/>
    <property type="match status" value="1"/>
</dbReference>
<dbReference type="Proteomes" id="UP001604335">
    <property type="component" value="Unassembled WGS sequence"/>
</dbReference>
<evidence type="ECO:0000256" key="1">
    <source>
        <dbReference type="ARBA" id="ARBA00001962"/>
    </source>
</evidence>
<reference evidence="10" key="1">
    <citation type="journal article" date="2024" name="Algal Res.">
        <title>Biochemical, toxicological and genomic investigation of a high-biomass producing Limnothrix strain isolated from Italian shallow drinking water reservoir.</title>
        <authorList>
            <person name="Simonazzi M."/>
            <person name="Shishido T.K."/>
            <person name="Delbaje E."/>
            <person name="Wahlsten M."/>
            <person name="Fewer D.P."/>
            <person name="Sivonen K."/>
            <person name="Pezzolesi L."/>
            <person name="Pistocchi R."/>
        </authorList>
    </citation>
    <scope>NUCLEOTIDE SEQUENCE [LARGE SCALE GENOMIC DNA]</scope>
    <source>
        <strain evidence="10">LRLZ20PSL1</strain>
    </source>
</reference>
<dbReference type="InterPro" id="IPR001226">
    <property type="entry name" value="Flavodoxin_CS"/>
</dbReference>
<name>A0ABW7CEH5_9CYAN</name>
<dbReference type="SUPFAM" id="SSF56281">
    <property type="entry name" value="Metallo-hydrolase/oxidoreductase"/>
    <property type="match status" value="1"/>
</dbReference>
<dbReference type="Gene3D" id="3.60.15.10">
    <property type="entry name" value="Ribonuclease Z/Hydroxyacylglutathione hydrolase-like"/>
    <property type="match status" value="1"/>
</dbReference>
<dbReference type="InterPro" id="IPR002563">
    <property type="entry name" value="Flavin_Rdtase-like_dom"/>
</dbReference>
<evidence type="ECO:0000256" key="2">
    <source>
        <dbReference type="ARBA" id="ARBA00006098"/>
    </source>
</evidence>
<comment type="function">
    <text evidence="7">Mediates electron transfer from NADH to oxygen, reducing it to water. This modular protein has 3 redox cofactors, in other organisms the same activity requires 2 or 3 proteins.</text>
</comment>
<protein>
    <submittedName>
        <fullName evidence="9">Diflavin flavoprotein</fullName>
    </submittedName>
</protein>
<dbReference type="Pfam" id="PF01613">
    <property type="entry name" value="Flavin_Reduct"/>
    <property type="match status" value="1"/>
</dbReference>
<evidence type="ECO:0000313" key="10">
    <source>
        <dbReference type="Proteomes" id="UP001604335"/>
    </source>
</evidence>
<keyword evidence="6" id="KW-0560">Oxidoreductase</keyword>
<dbReference type="InterPro" id="IPR045761">
    <property type="entry name" value="ODP_dom"/>
</dbReference>
<dbReference type="EMBL" id="JAZAQF010000088">
    <property type="protein sequence ID" value="MFG3819248.1"/>
    <property type="molecule type" value="Genomic_DNA"/>
</dbReference>
<dbReference type="InterPro" id="IPR012349">
    <property type="entry name" value="Split_barrel_FMN-bd"/>
</dbReference>
<comment type="similarity">
    <text evidence="3">In the N-terminal section; belongs to the zinc metallo-hydrolase group 3 family.</text>
</comment>
<dbReference type="RefSeq" id="WP_393015054.1">
    <property type="nucleotide sequence ID" value="NZ_JAZAQF010000088.1"/>
</dbReference>
<dbReference type="InterPro" id="IPR001279">
    <property type="entry name" value="Metallo-B-lactamas"/>
</dbReference>
<organism evidence="9 10">
    <name type="scientific">Limnothrix redekei LRLZ20PSL1</name>
    <dbReference type="NCBI Taxonomy" id="3112953"/>
    <lineage>
        <taxon>Bacteria</taxon>
        <taxon>Bacillati</taxon>
        <taxon>Cyanobacteriota</taxon>
        <taxon>Cyanophyceae</taxon>
        <taxon>Pseudanabaenales</taxon>
        <taxon>Pseudanabaenaceae</taxon>
        <taxon>Limnothrix</taxon>
    </lineage>
</organism>
<comment type="cofactor">
    <cofactor evidence="1">
        <name>Fe cation</name>
        <dbReference type="ChEBI" id="CHEBI:24875"/>
    </cofactor>
</comment>
<dbReference type="SUPFAM" id="SSF52218">
    <property type="entry name" value="Flavoproteins"/>
    <property type="match status" value="1"/>
</dbReference>
<evidence type="ECO:0000256" key="3">
    <source>
        <dbReference type="ARBA" id="ARBA00007121"/>
    </source>
</evidence>
<dbReference type="SMART" id="SM00849">
    <property type="entry name" value="Lactamase_B"/>
    <property type="match status" value="1"/>
</dbReference>
<keyword evidence="10" id="KW-1185">Reference proteome</keyword>
<dbReference type="InterPro" id="IPR008254">
    <property type="entry name" value="Flavodoxin/NO_synth"/>
</dbReference>
<dbReference type="CDD" id="cd07709">
    <property type="entry name" value="flavodiiron_proteins_MBL-fold"/>
    <property type="match status" value="1"/>
</dbReference>
<evidence type="ECO:0000256" key="4">
    <source>
        <dbReference type="ARBA" id="ARBA00022448"/>
    </source>
</evidence>
<dbReference type="SMART" id="SM00903">
    <property type="entry name" value="Flavin_Reduct"/>
    <property type="match status" value="1"/>
</dbReference>
<keyword evidence="5" id="KW-0249">Electron transport</keyword>
<dbReference type="InterPro" id="IPR051285">
    <property type="entry name" value="NADH_oxidoreductase_modular"/>
</dbReference>
<dbReference type="PROSITE" id="PS00201">
    <property type="entry name" value="FLAVODOXIN"/>
    <property type="match status" value="1"/>
</dbReference>
<comment type="similarity">
    <text evidence="2">In the C-terminal section; belongs to the flavodoxin reductase family.</text>
</comment>
<dbReference type="Pfam" id="PF19583">
    <property type="entry name" value="ODP"/>
    <property type="match status" value="1"/>
</dbReference>
<evidence type="ECO:0000259" key="8">
    <source>
        <dbReference type="PROSITE" id="PS50902"/>
    </source>
</evidence>
<sequence length="578" mass="62979">MTIATATPPTAKPRDVQVMPIGPGTTVLRSRTWERLKFEIEYSLKKGTTANAYLIQGDQVALIDPPGQTFTDVFLNKLAQQLGDRAIDYVILGHLNANRAATIERLLEASQPPRFICSNPAAITLRSLFPDRDLTIEVVRSEETFDLGQGHLLKFIPIPTPRWPDGMVTYDPASQIAFTDKLYGAHVCGDQIFDEGWQIYEDDRRFYYDCLHASQPKQVSTALDKLDDLPAATYAPGHGPIVRYGFAELRHAYRHWTQQQTEKELSVALIFASAYGNTAAVAQSIARGITKAGVAVESINCEYLDPEEIKGAIEKCAGFIIGSPTLGGHAPTQIQTALGIVLNSADKSKPAGVFGSFGWSGEAIDLLENKLQDGGYQFAMPTIRVKFAPTQAVLQQCEEAGTDFAQALQRANKRRAPKPAAGTADRTAQAVGRVVGSLCVVTASQDDVQTAMLASWVSQATFKPPGVTIAVAKERAIESLMHEGSQFVLNVLAEGKQLRRHFMKNFPPGADRFEGLQVETASNGCPVLTDALAFLECTVRSRMECGDHWVVYATANSGKVLDTTGVTAVHHRRSGSHY</sequence>
<dbReference type="InterPro" id="IPR029039">
    <property type="entry name" value="Flavoprotein-like_sf"/>
</dbReference>
<evidence type="ECO:0000256" key="7">
    <source>
        <dbReference type="ARBA" id="ARBA00025633"/>
    </source>
</evidence>
<dbReference type="InterPro" id="IPR036866">
    <property type="entry name" value="RibonucZ/Hydroxyglut_hydro"/>
</dbReference>
<dbReference type="Gene3D" id="2.30.110.10">
    <property type="entry name" value="Electron Transport, Fmn-binding Protein, Chain A"/>
    <property type="match status" value="1"/>
</dbReference>
<keyword evidence="4" id="KW-0813">Transport</keyword>
<dbReference type="Gene3D" id="3.40.50.360">
    <property type="match status" value="1"/>
</dbReference>
<gene>
    <name evidence="9" type="ORF">VPK24_16505</name>
</gene>
<accession>A0ABW7CEH5</accession>
<dbReference type="PANTHER" id="PTHR32145">
    <property type="entry name" value="DIFLAVIN FLAVOPROTEIN A 2-RELATED"/>
    <property type="match status" value="1"/>
</dbReference>
<evidence type="ECO:0000256" key="6">
    <source>
        <dbReference type="ARBA" id="ARBA00023002"/>
    </source>
</evidence>
<dbReference type="SUPFAM" id="SSF50475">
    <property type="entry name" value="FMN-binding split barrel"/>
    <property type="match status" value="1"/>
</dbReference>
<evidence type="ECO:0000256" key="5">
    <source>
        <dbReference type="ARBA" id="ARBA00022982"/>
    </source>
</evidence>
<dbReference type="PANTHER" id="PTHR32145:SF32">
    <property type="entry name" value="DIFLAVIN FLAVOPROTEIN A 4-RELATED"/>
    <property type="match status" value="1"/>
</dbReference>
<dbReference type="Pfam" id="PF00258">
    <property type="entry name" value="Flavodoxin_1"/>
    <property type="match status" value="1"/>
</dbReference>
<comment type="caution">
    <text evidence="9">The sequence shown here is derived from an EMBL/GenBank/DDBJ whole genome shotgun (WGS) entry which is preliminary data.</text>
</comment>